<dbReference type="RefSeq" id="WP_171434496.1">
    <property type="nucleotide sequence ID" value="NZ_JABFJV010000045.1"/>
</dbReference>
<sequence length="183" mass="19363">MRMRKREWTRSADQAVEPWSLLRDVVLPGAVAGTLGAFVMALLACAFTGVLHGEPWRPAMRVAGLFFRSGETQGAGVALVGVLTHLAVAGGLATGFALLLPRKGTGVAALLLGELYSLGAWLLMTRLLLPFGSPPLAREDASALLLLLHLAFGAALGTVPAARGVLTRVDRLRHGLRLLRQKA</sequence>
<keyword evidence="1" id="KW-1133">Transmembrane helix</keyword>
<organism evidence="2 3">
    <name type="scientific">Corallococcus exercitus</name>
    <dbReference type="NCBI Taxonomy" id="2316736"/>
    <lineage>
        <taxon>Bacteria</taxon>
        <taxon>Pseudomonadati</taxon>
        <taxon>Myxococcota</taxon>
        <taxon>Myxococcia</taxon>
        <taxon>Myxococcales</taxon>
        <taxon>Cystobacterineae</taxon>
        <taxon>Myxococcaceae</taxon>
        <taxon>Corallococcus</taxon>
    </lineage>
</organism>
<dbReference type="AlphaFoldDB" id="A0A7Y4KJ58"/>
<name>A0A7Y4KJ58_9BACT</name>
<evidence type="ECO:0000313" key="2">
    <source>
        <dbReference type="EMBL" id="NOK33709.1"/>
    </source>
</evidence>
<keyword evidence="1" id="KW-0812">Transmembrane</keyword>
<protein>
    <submittedName>
        <fullName evidence="2">Uncharacterized protein</fullName>
    </submittedName>
</protein>
<feature type="transmembrane region" description="Helical" evidence="1">
    <location>
        <begin position="75"/>
        <end position="100"/>
    </location>
</feature>
<accession>A0A7Y4KJ58</accession>
<reference evidence="2 3" key="1">
    <citation type="submission" date="2020-05" db="EMBL/GenBank/DDBJ databases">
        <authorList>
            <person name="Whitworth D."/>
        </authorList>
    </citation>
    <scope>NUCLEOTIDE SEQUENCE [LARGE SCALE GENOMIC DNA]</scope>
    <source>
        <strain evidence="2 3">AB043B</strain>
    </source>
</reference>
<keyword evidence="3" id="KW-1185">Reference proteome</keyword>
<gene>
    <name evidence="2" type="ORF">HMI49_10910</name>
</gene>
<evidence type="ECO:0000313" key="3">
    <source>
        <dbReference type="Proteomes" id="UP000563426"/>
    </source>
</evidence>
<feature type="transmembrane region" description="Helical" evidence="1">
    <location>
        <begin position="141"/>
        <end position="166"/>
    </location>
</feature>
<dbReference type="Proteomes" id="UP000563426">
    <property type="component" value="Unassembled WGS sequence"/>
</dbReference>
<feature type="transmembrane region" description="Helical" evidence="1">
    <location>
        <begin position="21"/>
        <end position="51"/>
    </location>
</feature>
<feature type="transmembrane region" description="Helical" evidence="1">
    <location>
        <begin position="107"/>
        <end position="129"/>
    </location>
</feature>
<comment type="caution">
    <text evidence="2">The sequence shown here is derived from an EMBL/GenBank/DDBJ whole genome shotgun (WGS) entry which is preliminary data.</text>
</comment>
<keyword evidence="1" id="KW-0472">Membrane</keyword>
<evidence type="ECO:0000256" key="1">
    <source>
        <dbReference type="SAM" id="Phobius"/>
    </source>
</evidence>
<proteinExistence type="predicted"/>
<dbReference type="EMBL" id="JABFJV010000045">
    <property type="protein sequence ID" value="NOK33709.1"/>
    <property type="molecule type" value="Genomic_DNA"/>
</dbReference>